<gene>
    <name evidence="2" type="ORF">BJR07_27425</name>
    <name evidence="1" type="ORF">BJR07_30145</name>
</gene>
<evidence type="ECO:0000313" key="1">
    <source>
        <dbReference type="EMBL" id="OKA30442.1"/>
    </source>
</evidence>
<evidence type="ECO:0000313" key="3">
    <source>
        <dbReference type="Proteomes" id="UP000186535"/>
    </source>
</evidence>
<dbReference type="EMBL" id="MPON01000019">
    <property type="protein sequence ID" value="OKA32651.1"/>
    <property type="molecule type" value="Genomic_DNA"/>
</dbReference>
<accession>A0A1Q4L5E6</accession>
<dbReference type="EMBL" id="MPON01000038">
    <property type="protein sequence ID" value="OKA30442.1"/>
    <property type="molecule type" value="Genomic_DNA"/>
</dbReference>
<dbReference type="AlphaFoldDB" id="A0A1Q4L5E6"/>
<name>A0A1Q4L5E6_BACCE</name>
<sequence length="69" mass="8291">MTYLESLKEDRQQCMDALKEISSLPKLKTGNAKFLIYHIKKEIKWLMGCVHHMNKKIKQEEKKNDRKEN</sequence>
<dbReference type="Proteomes" id="UP000186535">
    <property type="component" value="Unassembled WGS sequence"/>
</dbReference>
<evidence type="ECO:0000313" key="2">
    <source>
        <dbReference type="EMBL" id="OKA32651.1"/>
    </source>
</evidence>
<reference evidence="2 3" key="1">
    <citation type="submission" date="2016-11" db="EMBL/GenBank/DDBJ databases">
        <title>Identification of Bacillus cereus isolated from egg-white.</title>
        <authorList>
            <person name="Soni A."/>
            <person name="Oey I."/>
            <person name="Silcock P."/>
            <person name="Bremer P."/>
        </authorList>
    </citation>
    <scope>NUCLEOTIDE SEQUENCE [LARGE SCALE GENOMIC DNA]</scope>
    <source>
        <strain evidence="2 3">NZAS03</strain>
    </source>
</reference>
<proteinExistence type="predicted"/>
<protein>
    <submittedName>
        <fullName evidence="2">Uncharacterized protein</fullName>
    </submittedName>
</protein>
<organism evidence="2 3">
    <name type="scientific">Bacillus cereus</name>
    <dbReference type="NCBI Taxonomy" id="1396"/>
    <lineage>
        <taxon>Bacteria</taxon>
        <taxon>Bacillati</taxon>
        <taxon>Bacillota</taxon>
        <taxon>Bacilli</taxon>
        <taxon>Bacillales</taxon>
        <taxon>Bacillaceae</taxon>
        <taxon>Bacillus</taxon>
        <taxon>Bacillus cereus group</taxon>
    </lineage>
</organism>
<dbReference type="RefSeq" id="WP_073519091.1">
    <property type="nucleotide sequence ID" value="NZ_MPOM01000006.1"/>
</dbReference>
<comment type="caution">
    <text evidence="2">The sequence shown here is derived from an EMBL/GenBank/DDBJ whole genome shotgun (WGS) entry which is preliminary data.</text>
</comment>